<proteinExistence type="inferred from homology"/>
<dbReference type="Proteomes" id="UP000678393">
    <property type="component" value="Unassembled WGS sequence"/>
</dbReference>
<evidence type="ECO:0000256" key="2">
    <source>
        <dbReference type="ARBA" id="ARBA00022801"/>
    </source>
</evidence>
<dbReference type="PANTHER" id="PTHR48070:SF6">
    <property type="entry name" value="ESTERASE OVCA2"/>
    <property type="match status" value="1"/>
</dbReference>
<dbReference type="GO" id="GO:0005737">
    <property type="term" value="C:cytoplasm"/>
    <property type="evidence" value="ECO:0007669"/>
    <property type="project" value="TreeGrafter"/>
</dbReference>
<comment type="caution">
    <text evidence="5">The sequence shown here is derived from an EMBL/GenBank/DDBJ whole genome shotgun (WGS) entry which is preliminary data.</text>
</comment>
<feature type="domain" description="Serine hydrolase" evidence="4">
    <location>
        <begin position="5"/>
        <end position="228"/>
    </location>
</feature>
<dbReference type="FunFam" id="3.40.50.1820:FF:000073">
    <property type="entry name" value="esterase OVCA2 isoform X6"/>
    <property type="match status" value="1"/>
</dbReference>
<gene>
    <name evidence="5" type="ORF">CUNI_LOCUS3717</name>
</gene>
<reference evidence="5" key="1">
    <citation type="submission" date="2021-04" db="EMBL/GenBank/DDBJ databases">
        <authorList>
            <consortium name="Molecular Ecology Group"/>
        </authorList>
    </citation>
    <scope>NUCLEOTIDE SEQUENCE</scope>
</reference>
<dbReference type="SUPFAM" id="SSF53474">
    <property type="entry name" value="alpha/beta-Hydrolases"/>
    <property type="match status" value="1"/>
</dbReference>
<dbReference type="GO" id="GO:0005634">
    <property type="term" value="C:nucleus"/>
    <property type="evidence" value="ECO:0007669"/>
    <property type="project" value="TreeGrafter"/>
</dbReference>
<evidence type="ECO:0000313" key="6">
    <source>
        <dbReference type="Proteomes" id="UP000678393"/>
    </source>
</evidence>
<dbReference type="InterPro" id="IPR029058">
    <property type="entry name" value="AB_hydrolase_fold"/>
</dbReference>
<accession>A0A8S3YM51</accession>
<evidence type="ECO:0000259" key="4">
    <source>
        <dbReference type="Pfam" id="PF03959"/>
    </source>
</evidence>
<dbReference type="InterPro" id="IPR050593">
    <property type="entry name" value="LovG"/>
</dbReference>
<evidence type="ECO:0000313" key="5">
    <source>
        <dbReference type="EMBL" id="CAG5118159.1"/>
    </source>
</evidence>
<keyword evidence="6" id="KW-1185">Reference proteome</keyword>
<dbReference type="Gene3D" id="3.40.50.1820">
    <property type="entry name" value="alpha/beta hydrolase"/>
    <property type="match status" value="1"/>
</dbReference>
<dbReference type="InterPro" id="IPR005645">
    <property type="entry name" value="FSH-like_dom"/>
</dbReference>
<dbReference type="EMBL" id="CAJHNH020000506">
    <property type="protein sequence ID" value="CAG5118159.1"/>
    <property type="molecule type" value="Genomic_DNA"/>
</dbReference>
<comment type="similarity">
    <text evidence="1">Belongs to the LovG family.</text>
</comment>
<feature type="compositionally biased region" description="Polar residues" evidence="3">
    <location>
        <begin position="57"/>
        <end position="69"/>
    </location>
</feature>
<keyword evidence="2" id="KW-0378">Hydrolase</keyword>
<organism evidence="5 6">
    <name type="scientific">Candidula unifasciata</name>
    <dbReference type="NCBI Taxonomy" id="100452"/>
    <lineage>
        <taxon>Eukaryota</taxon>
        <taxon>Metazoa</taxon>
        <taxon>Spiralia</taxon>
        <taxon>Lophotrochozoa</taxon>
        <taxon>Mollusca</taxon>
        <taxon>Gastropoda</taxon>
        <taxon>Heterobranchia</taxon>
        <taxon>Euthyneura</taxon>
        <taxon>Panpulmonata</taxon>
        <taxon>Eupulmonata</taxon>
        <taxon>Stylommatophora</taxon>
        <taxon>Helicina</taxon>
        <taxon>Helicoidea</taxon>
        <taxon>Geomitridae</taxon>
        <taxon>Candidula</taxon>
    </lineage>
</organism>
<evidence type="ECO:0000256" key="3">
    <source>
        <dbReference type="SAM" id="MobiDB-lite"/>
    </source>
</evidence>
<feature type="region of interest" description="Disordered" evidence="3">
    <location>
        <begin position="53"/>
        <end position="84"/>
    </location>
</feature>
<dbReference type="PANTHER" id="PTHR48070">
    <property type="entry name" value="ESTERASE OVCA2"/>
    <property type="match status" value="1"/>
</dbReference>
<dbReference type="OrthoDB" id="414698at2759"/>
<dbReference type="Pfam" id="PF03959">
    <property type="entry name" value="FSH1"/>
    <property type="match status" value="1"/>
</dbReference>
<dbReference type="GO" id="GO:0016787">
    <property type="term" value="F:hydrolase activity"/>
    <property type="evidence" value="ECO:0007669"/>
    <property type="project" value="UniProtKB-KW"/>
</dbReference>
<evidence type="ECO:0000256" key="1">
    <source>
        <dbReference type="ARBA" id="ARBA00005863"/>
    </source>
</evidence>
<dbReference type="AlphaFoldDB" id="A0A8S3YM51"/>
<name>A0A8S3YM51_9EUPU</name>
<protein>
    <recommendedName>
        <fullName evidence="4">Serine hydrolase domain-containing protein</fullName>
    </recommendedName>
</protein>
<sequence>MTEARKLKILCIHGYRQNGKAFTEKTGSFRKIVKKYADLIYISAPHKVPPGNLGSAAWTTQPPGSSQTVGPDGAGVTEGKDSDERGWWFSREDDYFKSTDYSDISKGFDASLQMIINILENENSGGFDGIIGFSQGACLVSILCLIQQMEKKKWFKFAVLFSGFKSPSSNHNKYYTQKATIPSLHVFGDSDQIITADRCEELMSFFENPKSLRHPGGHFVPGSAPQKKVYIEFFEEMVQYCQNVQHS</sequence>
<dbReference type="GO" id="GO:0032526">
    <property type="term" value="P:response to retinoic acid"/>
    <property type="evidence" value="ECO:0007669"/>
    <property type="project" value="TreeGrafter"/>
</dbReference>